<dbReference type="EMBL" id="JAAIUV010000010">
    <property type="protein sequence ID" value="NEX78807.1"/>
    <property type="molecule type" value="Genomic_DNA"/>
</dbReference>
<dbReference type="AlphaFoldDB" id="A0A6B3TSY3"/>
<dbReference type="PANTHER" id="PTHR43077:SF5">
    <property type="entry name" value="PHAGE INFECTION PROTEIN"/>
    <property type="match status" value="1"/>
</dbReference>
<evidence type="ECO:0000259" key="6">
    <source>
        <dbReference type="Pfam" id="PF12698"/>
    </source>
</evidence>
<dbReference type="GO" id="GO:0016020">
    <property type="term" value="C:membrane"/>
    <property type="evidence" value="ECO:0007669"/>
    <property type="project" value="UniProtKB-SubCell"/>
</dbReference>
<dbReference type="PANTHER" id="PTHR43077">
    <property type="entry name" value="TRANSPORT PERMEASE YVFS-RELATED"/>
    <property type="match status" value="1"/>
</dbReference>
<dbReference type="InterPro" id="IPR013525">
    <property type="entry name" value="ABC2_TM"/>
</dbReference>
<dbReference type="InterPro" id="IPR017500">
    <property type="entry name" value="Phage_infect_YhgE_N"/>
</dbReference>
<evidence type="ECO:0000256" key="3">
    <source>
        <dbReference type="ARBA" id="ARBA00022989"/>
    </source>
</evidence>
<evidence type="ECO:0000313" key="7">
    <source>
        <dbReference type="EMBL" id="NEX78807.1"/>
    </source>
</evidence>
<keyword evidence="8" id="KW-1185">Reference proteome</keyword>
<feature type="transmembrane region" description="Helical" evidence="5">
    <location>
        <begin position="567"/>
        <end position="587"/>
    </location>
</feature>
<comment type="subcellular location">
    <subcellularLocation>
        <location evidence="1">Membrane</location>
        <topology evidence="1">Multi-pass membrane protein</topology>
    </subcellularLocation>
</comment>
<feature type="transmembrane region" description="Helical" evidence="5">
    <location>
        <begin position="599"/>
        <end position="618"/>
    </location>
</feature>
<dbReference type="InterPro" id="IPR023908">
    <property type="entry name" value="xxxLxxG_rpt"/>
</dbReference>
<evidence type="ECO:0000256" key="4">
    <source>
        <dbReference type="ARBA" id="ARBA00023136"/>
    </source>
</evidence>
<protein>
    <submittedName>
        <fullName evidence="7">YhgE/Pip domain-containing protein</fullName>
    </submittedName>
</protein>
<feature type="transmembrane region" description="Helical" evidence="5">
    <location>
        <begin position="686"/>
        <end position="705"/>
    </location>
</feature>
<evidence type="ECO:0000256" key="2">
    <source>
        <dbReference type="ARBA" id="ARBA00022692"/>
    </source>
</evidence>
<accession>A0A6B3TSY3</accession>
<dbReference type="NCBIfam" id="TIGR03061">
    <property type="entry name" value="pip_yhgE_Nterm"/>
    <property type="match status" value="1"/>
</dbReference>
<keyword evidence="4 5" id="KW-0472">Membrane</keyword>
<feature type="domain" description="ABC-2 type transporter transmembrane" evidence="6">
    <location>
        <begin position="24"/>
        <end position="167"/>
    </location>
</feature>
<evidence type="ECO:0000256" key="5">
    <source>
        <dbReference type="SAM" id="Phobius"/>
    </source>
</evidence>
<feature type="domain" description="ABC-2 type transporter transmembrane" evidence="6">
    <location>
        <begin position="397"/>
        <end position="701"/>
    </location>
</feature>
<gene>
    <name evidence="7" type="ORF">G4Z05_07900</name>
</gene>
<dbReference type="Gene3D" id="3.40.1710.10">
    <property type="entry name" value="abc type-2 transporter like domain"/>
    <property type="match status" value="1"/>
</dbReference>
<reference evidence="7" key="1">
    <citation type="submission" date="2020-02" db="EMBL/GenBank/DDBJ databases">
        <title>Bacillus sedimentmangrovi sp. nov., isolated from sediment of the mangrove ecosystem.</title>
        <authorList>
            <person name="Liu G."/>
        </authorList>
    </citation>
    <scope>NUCLEOTIDE SEQUENCE [LARGE SCALE GENOMIC DNA]</scope>
    <source>
        <strain evidence="7">SgZ-7</strain>
    </source>
</reference>
<dbReference type="NCBIfam" id="TIGR03062">
    <property type="entry name" value="pip_yhgE_Cterm"/>
    <property type="match status" value="1"/>
</dbReference>
<dbReference type="Gene3D" id="1.10.287.950">
    <property type="entry name" value="Methyl-accepting chemotaxis protein"/>
    <property type="match status" value="1"/>
</dbReference>
<evidence type="ECO:0000313" key="8">
    <source>
        <dbReference type="Proteomes" id="UP000481621"/>
    </source>
</evidence>
<organism evidence="7 8">
    <name type="scientific">Neobacillus thermocopriae</name>
    <dbReference type="NCBI Taxonomy" id="1215031"/>
    <lineage>
        <taxon>Bacteria</taxon>
        <taxon>Bacillati</taxon>
        <taxon>Bacillota</taxon>
        <taxon>Bacilli</taxon>
        <taxon>Bacillales</taxon>
        <taxon>Bacillaceae</taxon>
        <taxon>Neobacillus</taxon>
    </lineage>
</organism>
<feature type="transmembrane region" description="Helical" evidence="5">
    <location>
        <begin position="527"/>
        <end position="547"/>
    </location>
</feature>
<proteinExistence type="predicted"/>
<feature type="transmembrane region" description="Helical" evidence="5">
    <location>
        <begin position="627"/>
        <end position="646"/>
    </location>
</feature>
<dbReference type="GO" id="GO:0140359">
    <property type="term" value="F:ABC-type transporter activity"/>
    <property type="evidence" value="ECO:0007669"/>
    <property type="project" value="InterPro"/>
</dbReference>
<dbReference type="Pfam" id="PF12698">
    <property type="entry name" value="ABC2_membrane_3"/>
    <property type="match status" value="2"/>
</dbReference>
<dbReference type="Proteomes" id="UP000481621">
    <property type="component" value="Unassembled WGS sequence"/>
</dbReference>
<evidence type="ECO:0000256" key="1">
    <source>
        <dbReference type="ARBA" id="ARBA00004141"/>
    </source>
</evidence>
<name>A0A6B3TSY3_9BACI</name>
<comment type="caution">
    <text evidence="7">The sequence shown here is derived from an EMBL/GenBank/DDBJ whole genome shotgun (WGS) entry which is preliminary data.</text>
</comment>
<keyword evidence="2 5" id="KW-0812">Transmembrane</keyword>
<keyword evidence="3 5" id="KW-1133">Transmembrane helix</keyword>
<dbReference type="RefSeq" id="WP_163251319.1">
    <property type="nucleotide sequence ID" value="NZ_JAAIUV010000010.1"/>
</dbReference>
<dbReference type="InterPro" id="IPR017501">
    <property type="entry name" value="Phage_infect_YhgE_C"/>
</dbReference>
<dbReference type="NCBIfam" id="TIGR03057">
    <property type="entry name" value="xxxLxxG_by_4"/>
    <property type="match status" value="4"/>
</dbReference>
<sequence>MKNHFFKKELSAILKNKKVLIPIIAVMFVPVLYAGMFLWAFWDPYANLSKLPVAIVNEDQGAEFEGDQLHLGNDLVTKLEKSKDFGFEKVDKQKAYNQLKNQKYYMLIEIPKDFSKNATTLLDDDPKKLELKYIPNESFNFLSSQIGGTAVEKIKTAVSEKVTETYAETMFEKISELADGVEKASEGAEKLSDGTVALNEGTKELNKGLATLAEKSIQFREGSKEAAIGSQKLTAGTLEIKKGLGKVDNNLPLLIEGTNQVYSGLEQLKHELPAGIASEIEKQLTGNIGRLNKGIDQFQSQLSTSLSAQIAEQLIDEQTAKMEQLSNALIQNGVSPQLVSGIMTQMQQNAPSKEQLQQQILTKLDSKLDEGFNQFKTGLNSQLSGASNGLEKKIENKTNPYFDQLISGIGTINENQKTLQNGIHLLYEGATALNNGATELSSGLNQLSNGTDQLTEGTGKLAAGSEQLKEGSNTLTDGTKELANKLSEGATEASKVHATDKTYDMMAKPVKLADEKLNPVPNYGTGFAPYFLSLGLFVGALLLSIVFPMRDTVVKPSSGFHWFAGKFLTMAGVGVVQALLADAILLFGLDLHVQSTPKFIFFSILTSLTFIALVQFLVTTFADAGRFIAIIILIFQLTTSAGTFPLELIPEFLQHFNAYLPMTYTVFGFKAVISSGDYSFMWHNSFILLSYILLFAILTIIYFTIKYRQSYKLQVNE</sequence>
<dbReference type="InterPro" id="IPR051328">
    <property type="entry name" value="T7SS_ABC-Transporter"/>
</dbReference>
<feature type="transmembrane region" description="Helical" evidence="5">
    <location>
        <begin position="20"/>
        <end position="42"/>
    </location>
</feature>